<dbReference type="AlphaFoldDB" id="A0A183ELZ0"/>
<dbReference type="Proteomes" id="UP000271098">
    <property type="component" value="Unassembled WGS sequence"/>
</dbReference>
<name>A0A183ELZ0_9BILA</name>
<reference evidence="2 3" key="2">
    <citation type="submission" date="2018-11" db="EMBL/GenBank/DDBJ databases">
        <authorList>
            <consortium name="Pathogen Informatics"/>
        </authorList>
    </citation>
    <scope>NUCLEOTIDE SEQUENCE [LARGE SCALE GENOMIC DNA]</scope>
</reference>
<reference evidence="4" key="1">
    <citation type="submission" date="2016-06" db="UniProtKB">
        <authorList>
            <consortium name="WormBaseParasite"/>
        </authorList>
    </citation>
    <scope>IDENTIFICATION</scope>
</reference>
<accession>A0A183ELZ0</accession>
<proteinExistence type="predicted"/>
<sequence>MSTGFLLHHTVAMPEFNWADGRGLVERQAVLGNLREQYLHNFDALKYLSRQRCRPTPNYGHGEMRCPHRLSPKLEEG</sequence>
<evidence type="ECO:0000256" key="1">
    <source>
        <dbReference type="SAM" id="MobiDB-lite"/>
    </source>
</evidence>
<organism evidence="4">
    <name type="scientific">Gongylonema pulchrum</name>
    <dbReference type="NCBI Taxonomy" id="637853"/>
    <lineage>
        <taxon>Eukaryota</taxon>
        <taxon>Metazoa</taxon>
        <taxon>Ecdysozoa</taxon>
        <taxon>Nematoda</taxon>
        <taxon>Chromadorea</taxon>
        <taxon>Rhabditida</taxon>
        <taxon>Spirurina</taxon>
        <taxon>Spiruromorpha</taxon>
        <taxon>Spiruroidea</taxon>
        <taxon>Gongylonematidae</taxon>
        <taxon>Gongylonema</taxon>
    </lineage>
</organism>
<evidence type="ECO:0000313" key="2">
    <source>
        <dbReference type="EMBL" id="VDN39279.1"/>
    </source>
</evidence>
<evidence type="ECO:0000313" key="4">
    <source>
        <dbReference type="WBParaSite" id="GPUH_0002200801-mRNA-1"/>
    </source>
</evidence>
<evidence type="ECO:0000313" key="3">
    <source>
        <dbReference type="Proteomes" id="UP000271098"/>
    </source>
</evidence>
<protein>
    <submittedName>
        <fullName evidence="4">Heme peroxidase</fullName>
    </submittedName>
</protein>
<feature type="compositionally biased region" description="Basic and acidic residues" evidence="1">
    <location>
        <begin position="62"/>
        <end position="77"/>
    </location>
</feature>
<keyword evidence="3" id="KW-1185">Reference proteome</keyword>
<dbReference type="EMBL" id="UYRT01093954">
    <property type="protein sequence ID" value="VDN39279.1"/>
    <property type="molecule type" value="Genomic_DNA"/>
</dbReference>
<dbReference type="WBParaSite" id="GPUH_0002200801-mRNA-1">
    <property type="protein sequence ID" value="GPUH_0002200801-mRNA-1"/>
    <property type="gene ID" value="GPUH_0002200801"/>
</dbReference>
<feature type="region of interest" description="Disordered" evidence="1">
    <location>
        <begin position="58"/>
        <end position="77"/>
    </location>
</feature>
<gene>
    <name evidence="2" type="ORF">GPUH_LOCUS21982</name>
</gene>